<proteinExistence type="predicted"/>
<accession>X1J075</accession>
<feature type="transmembrane region" description="Helical" evidence="1">
    <location>
        <begin position="20"/>
        <end position="42"/>
    </location>
</feature>
<dbReference type="AlphaFoldDB" id="X1J075"/>
<dbReference type="EMBL" id="BARU01037370">
    <property type="protein sequence ID" value="GAH87372.1"/>
    <property type="molecule type" value="Genomic_DNA"/>
</dbReference>
<reference evidence="2" key="1">
    <citation type="journal article" date="2014" name="Front. Microbiol.">
        <title>High frequency of phylogenetically diverse reductive dehalogenase-homologous genes in deep subseafloor sedimentary metagenomes.</title>
        <authorList>
            <person name="Kawai M."/>
            <person name="Futagami T."/>
            <person name="Toyoda A."/>
            <person name="Takaki Y."/>
            <person name="Nishi S."/>
            <person name="Hori S."/>
            <person name="Arai W."/>
            <person name="Tsubouchi T."/>
            <person name="Morono Y."/>
            <person name="Uchiyama I."/>
            <person name="Ito T."/>
            <person name="Fujiyama A."/>
            <person name="Inagaki F."/>
            <person name="Takami H."/>
        </authorList>
    </citation>
    <scope>NUCLEOTIDE SEQUENCE</scope>
    <source>
        <strain evidence="2">Expedition CK06-06</strain>
    </source>
</reference>
<keyword evidence="1" id="KW-0812">Transmembrane</keyword>
<evidence type="ECO:0000313" key="2">
    <source>
        <dbReference type="EMBL" id="GAH87372.1"/>
    </source>
</evidence>
<keyword evidence="1" id="KW-0472">Membrane</keyword>
<sequence length="52" mass="5885">MRILIIEDEKNKLGIRVLKLQKFIITSASVISGGLKALWILGVDNKSEKIQY</sequence>
<organism evidence="2">
    <name type="scientific">marine sediment metagenome</name>
    <dbReference type="NCBI Taxonomy" id="412755"/>
    <lineage>
        <taxon>unclassified sequences</taxon>
        <taxon>metagenomes</taxon>
        <taxon>ecological metagenomes</taxon>
    </lineage>
</organism>
<keyword evidence="1" id="KW-1133">Transmembrane helix</keyword>
<name>X1J075_9ZZZZ</name>
<gene>
    <name evidence="2" type="ORF">S03H2_58247</name>
</gene>
<evidence type="ECO:0000256" key="1">
    <source>
        <dbReference type="SAM" id="Phobius"/>
    </source>
</evidence>
<protein>
    <submittedName>
        <fullName evidence="2">Uncharacterized protein</fullName>
    </submittedName>
</protein>
<comment type="caution">
    <text evidence="2">The sequence shown here is derived from an EMBL/GenBank/DDBJ whole genome shotgun (WGS) entry which is preliminary data.</text>
</comment>